<dbReference type="InterPro" id="IPR029251">
    <property type="entry name" value="Faap100"/>
</dbReference>
<name>A0A8C9FWG7_PAVCR</name>
<sequence length="91" mass="9913">MAQVGHRVDYLAGFCCPVGGLVAGKPRVLCHESEIYLCNGSEFVYIYDQEGKVLKVSGPWRRDRRWGDLGTPPGSCSPGCVNERGQNALGQ</sequence>
<dbReference type="AlphaFoldDB" id="A0A8C9FWG7"/>
<dbReference type="Ensembl" id="ENSPSTT00000022396.1">
    <property type="protein sequence ID" value="ENSPSTP00000021338.1"/>
    <property type="gene ID" value="ENSPSTG00000015555.1"/>
</dbReference>
<dbReference type="PANTHER" id="PTHR14890">
    <property type="entry name" value="FANCONI ANEMIA CORE COMPLEX-ASSOCIATED PROTEIN 100"/>
    <property type="match status" value="1"/>
</dbReference>
<dbReference type="GO" id="GO:0043240">
    <property type="term" value="C:Fanconi anaemia nuclear complex"/>
    <property type="evidence" value="ECO:0007669"/>
    <property type="project" value="InterPro"/>
</dbReference>
<organism evidence="2 3">
    <name type="scientific">Pavo cristatus</name>
    <name type="common">Indian peafowl</name>
    <name type="synonym">Blue peafowl</name>
    <dbReference type="NCBI Taxonomy" id="9049"/>
    <lineage>
        <taxon>Eukaryota</taxon>
        <taxon>Metazoa</taxon>
        <taxon>Chordata</taxon>
        <taxon>Craniata</taxon>
        <taxon>Vertebrata</taxon>
        <taxon>Euteleostomi</taxon>
        <taxon>Archelosauria</taxon>
        <taxon>Archosauria</taxon>
        <taxon>Dinosauria</taxon>
        <taxon>Saurischia</taxon>
        <taxon>Theropoda</taxon>
        <taxon>Coelurosauria</taxon>
        <taxon>Aves</taxon>
        <taxon>Neognathae</taxon>
        <taxon>Galloanserae</taxon>
        <taxon>Galliformes</taxon>
        <taxon>Phasianidae</taxon>
        <taxon>Phasianinae</taxon>
        <taxon>Pavo</taxon>
    </lineage>
</organism>
<dbReference type="GO" id="GO:0036297">
    <property type="term" value="P:interstrand cross-link repair"/>
    <property type="evidence" value="ECO:0007669"/>
    <property type="project" value="InterPro"/>
</dbReference>
<evidence type="ECO:0000313" key="2">
    <source>
        <dbReference type="Ensembl" id="ENSPSTP00000021338.1"/>
    </source>
</evidence>
<feature type="region of interest" description="Disordered" evidence="1">
    <location>
        <begin position="68"/>
        <end position="91"/>
    </location>
</feature>
<dbReference type="PANTHER" id="PTHR14890:SF1">
    <property type="entry name" value="FANCONI ANEMIA CORE COMPLEX-ASSOCIATED PROTEIN 100"/>
    <property type="match status" value="1"/>
</dbReference>
<accession>A0A8C9FWG7</accession>
<evidence type="ECO:0000313" key="3">
    <source>
        <dbReference type="Proteomes" id="UP000694428"/>
    </source>
</evidence>
<proteinExistence type="predicted"/>
<evidence type="ECO:0000256" key="1">
    <source>
        <dbReference type="SAM" id="MobiDB-lite"/>
    </source>
</evidence>
<keyword evidence="3" id="KW-1185">Reference proteome</keyword>
<dbReference type="GO" id="GO:0005654">
    <property type="term" value="C:nucleoplasm"/>
    <property type="evidence" value="ECO:0007669"/>
    <property type="project" value="TreeGrafter"/>
</dbReference>
<protein>
    <submittedName>
        <fullName evidence="2">Uncharacterized protein</fullName>
    </submittedName>
</protein>
<reference evidence="2" key="1">
    <citation type="submission" date="2025-08" db="UniProtKB">
        <authorList>
            <consortium name="Ensembl"/>
        </authorList>
    </citation>
    <scope>IDENTIFICATION</scope>
</reference>
<dbReference type="Proteomes" id="UP000694428">
    <property type="component" value="Unplaced"/>
</dbReference>
<reference evidence="2" key="2">
    <citation type="submission" date="2025-09" db="UniProtKB">
        <authorList>
            <consortium name="Ensembl"/>
        </authorList>
    </citation>
    <scope>IDENTIFICATION</scope>
</reference>